<evidence type="ECO:0000313" key="6">
    <source>
        <dbReference type="Proteomes" id="UP000183832"/>
    </source>
</evidence>
<evidence type="ECO:0000259" key="4">
    <source>
        <dbReference type="PROSITE" id="PS50177"/>
    </source>
</evidence>
<gene>
    <name evidence="5" type="ORF">CLUMA_CG009132</name>
</gene>
<organism evidence="5 6">
    <name type="scientific">Clunio marinus</name>
    <dbReference type="NCBI Taxonomy" id="568069"/>
    <lineage>
        <taxon>Eukaryota</taxon>
        <taxon>Metazoa</taxon>
        <taxon>Ecdysozoa</taxon>
        <taxon>Arthropoda</taxon>
        <taxon>Hexapoda</taxon>
        <taxon>Insecta</taxon>
        <taxon>Pterygota</taxon>
        <taxon>Neoptera</taxon>
        <taxon>Endopterygota</taxon>
        <taxon>Diptera</taxon>
        <taxon>Nematocera</taxon>
        <taxon>Chironomoidea</taxon>
        <taxon>Chironomidae</taxon>
        <taxon>Clunio</taxon>
    </lineage>
</organism>
<evidence type="ECO:0000313" key="5">
    <source>
        <dbReference type="EMBL" id="CRK95674.1"/>
    </source>
</evidence>
<evidence type="ECO:0000256" key="3">
    <source>
        <dbReference type="SAM" id="SignalP"/>
    </source>
</evidence>
<dbReference type="Pfam" id="PF02136">
    <property type="entry name" value="NTF2"/>
    <property type="match status" value="1"/>
</dbReference>
<dbReference type="InterPro" id="IPR018222">
    <property type="entry name" value="Nuclear_transport_factor_2_euk"/>
</dbReference>
<dbReference type="CDD" id="cd00780">
    <property type="entry name" value="NTF2"/>
    <property type="match status" value="1"/>
</dbReference>
<keyword evidence="6" id="KW-1185">Reference proteome</keyword>
<dbReference type="InterPro" id="IPR002075">
    <property type="entry name" value="NTF2_dom"/>
</dbReference>
<evidence type="ECO:0000256" key="1">
    <source>
        <dbReference type="ARBA" id="ARBA00004496"/>
    </source>
</evidence>
<dbReference type="EMBL" id="CVRI01000042">
    <property type="protein sequence ID" value="CRK95674.1"/>
    <property type="molecule type" value="Genomic_DNA"/>
</dbReference>
<dbReference type="Proteomes" id="UP000183832">
    <property type="component" value="Unassembled WGS sequence"/>
</dbReference>
<name>A0A1J1I7F4_9DIPT</name>
<dbReference type="PANTHER" id="PTHR12612">
    <property type="entry name" value="NUCLEAR TRANSPORT FACTOR 2"/>
    <property type="match status" value="1"/>
</dbReference>
<sequence>MFPLRCLSFLLLSALFIYCNAEATETLIEMKGDKLSDGETEQIERVEGNNTTNFSTEAYDNELRVLNKDFDRLGKIYVAQYYMLFDDPTRRLSLVSLYHHEDSFLSFEGKQFHGTKEILKKFDSLKLGKITRSICSVDSQPLPNGGVIINVIGKTESKEHKSLRYAQTFIFMPQKGSFFLQHDIFRLICD</sequence>
<accession>A0A1J1I7F4</accession>
<dbReference type="AlphaFoldDB" id="A0A1J1I7F4"/>
<comment type="subcellular location">
    <subcellularLocation>
        <location evidence="1">Cytoplasm</location>
    </subcellularLocation>
</comment>
<keyword evidence="2" id="KW-0963">Cytoplasm</keyword>
<feature type="signal peptide" evidence="3">
    <location>
        <begin position="1"/>
        <end position="21"/>
    </location>
</feature>
<proteinExistence type="predicted"/>
<dbReference type="GO" id="GO:0006606">
    <property type="term" value="P:protein import into nucleus"/>
    <property type="evidence" value="ECO:0007669"/>
    <property type="project" value="UniProtKB-ARBA"/>
</dbReference>
<protein>
    <submittedName>
        <fullName evidence="5">CLUMA_CG009132, isoform A</fullName>
    </submittedName>
</protein>
<dbReference type="InterPro" id="IPR032710">
    <property type="entry name" value="NTF2-like_dom_sf"/>
</dbReference>
<dbReference type="GO" id="GO:0005635">
    <property type="term" value="C:nuclear envelope"/>
    <property type="evidence" value="ECO:0007669"/>
    <property type="project" value="UniProtKB-ARBA"/>
</dbReference>
<dbReference type="OrthoDB" id="6507044at2759"/>
<reference evidence="5 6" key="1">
    <citation type="submission" date="2015-04" db="EMBL/GenBank/DDBJ databases">
        <authorList>
            <person name="Syromyatnikov M.Y."/>
            <person name="Popov V.N."/>
        </authorList>
    </citation>
    <scope>NUCLEOTIDE SEQUENCE [LARGE SCALE GENOMIC DNA]</scope>
</reference>
<dbReference type="STRING" id="568069.A0A1J1I7F4"/>
<dbReference type="GO" id="GO:0005737">
    <property type="term" value="C:cytoplasm"/>
    <property type="evidence" value="ECO:0007669"/>
    <property type="project" value="UniProtKB-SubCell"/>
</dbReference>
<dbReference type="FunFam" id="3.10.450.50:FF:000005">
    <property type="entry name" value="Nuclear transport factor 2"/>
    <property type="match status" value="1"/>
</dbReference>
<dbReference type="SUPFAM" id="SSF54427">
    <property type="entry name" value="NTF2-like"/>
    <property type="match status" value="1"/>
</dbReference>
<evidence type="ECO:0000256" key="2">
    <source>
        <dbReference type="ARBA" id="ARBA00022490"/>
    </source>
</evidence>
<feature type="domain" description="NTF2" evidence="4">
    <location>
        <begin position="73"/>
        <end position="187"/>
    </location>
</feature>
<dbReference type="PROSITE" id="PS50177">
    <property type="entry name" value="NTF2_DOMAIN"/>
    <property type="match status" value="1"/>
</dbReference>
<keyword evidence="3" id="KW-0732">Signal</keyword>
<dbReference type="InterPro" id="IPR045875">
    <property type="entry name" value="NTF2"/>
</dbReference>
<dbReference type="Gene3D" id="3.10.450.50">
    <property type="match status" value="1"/>
</dbReference>
<feature type="chain" id="PRO_5012475699" evidence="3">
    <location>
        <begin position="22"/>
        <end position="190"/>
    </location>
</feature>